<evidence type="ECO:0000313" key="3">
    <source>
        <dbReference type="Proteomes" id="UP000066549"/>
    </source>
</evidence>
<proteinExistence type="predicted"/>
<dbReference type="AlphaFoldDB" id="A0A0H4JA57"/>
<reference evidence="2 3" key="1">
    <citation type="submission" date="2015-03" db="EMBL/GenBank/DDBJ databases">
        <title>Comparative analysis of the OM43 clade including a novel species from Red Sea uncovers genomic and metabolic diversity among marine methylotrophs.</title>
        <authorList>
            <person name="Jimenez-Infante F."/>
            <person name="Ngugi D.K."/>
            <person name="Vinu M."/>
            <person name="Alam I."/>
            <person name="Kamau A."/>
            <person name="Blom J."/>
            <person name="Bajic V.B."/>
            <person name="Stingl U."/>
        </authorList>
    </citation>
    <scope>NUCLEOTIDE SEQUENCE [LARGE SCALE GENOMIC DNA]</scope>
    <source>
        <strain evidence="2 3">MBRSH7</strain>
    </source>
</reference>
<dbReference type="PATRIC" id="fig|1623450.3.peg.206"/>
<name>A0A0H4JA57_9PROT</name>
<accession>A0A0H4JA57</accession>
<dbReference type="InterPro" id="IPR027266">
    <property type="entry name" value="TrmE/GcvT-like"/>
</dbReference>
<gene>
    <name evidence="2" type="ORF">VI33_01010</name>
</gene>
<evidence type="ECO:0000313" key="2">
    <source>
        <dbReference type="EMBL" id="AKO65382.1"/>
    </source>
</evidence>
<sequence>MMLINLLDHYSIIEISGDDHLDFLQGQLTNDIKKNEQKFIYSGMCNPKGRLFAFLRILRVPDLNSTFLVIPSSLADAVQKRLTMFILRSKVVIQKSENFHLLGIIEDSTLFKIPDDQKLNLPDQTNRSVIIFNDPDLFNQITSEHHFEDISNWIKKDIEFGIPEVMEQTQEKFLAHTCNLDLIDAVNFKKGCYTGQEIVARTHYLGKPKHRSFYGVINSKLSLSYGEQVLENDQSIGTVVNFICCEDKTHVLFEKTLDTQDDSLNIKGEKLVVTKSFVS</sequence>
<keyword evidence="3" id="KW-1185">Reference proteome</keyword>
<dbReference type="EMBL" id="CP011002">
    <property type="protein sequence ID" value="AKO65382.1"/>
    <property type="molecule type" value="Genomic_DNA"/>
</dbReference>
<dbReference type="PANTHER" id="PTHR22602:SF0">
    <property type="entry name" value="TRANSFERASE CAF17, MITOCHONDRIAL-RELATED"/>
    <property type="match status" value="1"/>
</dbReference>
<dbReference type="Gene3D" id="2.40.30.160">
    <property type="match status" value="1"/>
</dbReference>
<protein>
    <submittedName>
        <fullName evidence="2">Uncharacterized protein</fullName>
    </submittedName>
</protein>
<dbReference type="InterPro" id="IPR017703">
    <property type="entry name" value="YgfZ/GCV_T_CS"/>
</dbReference>
<keyword evidence="1" id="KW-0809">Transit peptide</keyword>
<dbReference type="GO" id="GO:0016226">
    <property type="term" value="P:iron-sulfur cluster assembly"/>
    <property type="evidence" value="ECO:0007669"/>
    <property type="project" value="TreeGrafter"/>
</dbReference>
<organism evidence="2 3">
    <name type="scientific">Methylophilales bacterium MBRS-H7</name>
    <dbReference type="NCBI Taxonomy" id="1623450"/>
    <lineage>
        <taxon>Bacteria</taxon>
        <taxon>Pseudomonadati</taxon>
        <taxon>Pseudomonadota</taxon>
        <taxon>Betaproteobacteria</taxon>
        <taxon>Nitrosomonadales</taxon>
        <taxon>OM43 clade</taxon>
    </lineage>
</organism>
<evidence type="ECO:0000256" key="1">
    <source>
        <dbReference type="ARBA" id="ARBA00022946"/>
    </source>
</evidence>
<dbReference type="Gene3D" id="3.30.1360.120">
    <property type="entry name" value="Probable tRNA modification gtpase trme, domain 1"/>
    <property type="match status" value="1"/>
</dbReference>
<dbReference type="PIRSF" id="PIRSF006487">
    <property type="entry name" value="GcvT"/>
    <property type="match status" value="1"/>
</dbReference>
<dbReference type="InterPro" id="IPR045179">
    <property type="entry name" value="YgfZ/GcvT"/>
</dbReference>
<dbReference type="Proteomes" id="UP000066549">
    <property type="component" value="Chromosome"/>
</dbReference>
<dbReference type="SUPFAM" id="SSF103025">
    <property type="entry name" value="Folate-binding domain"/>
    <property type="match status" value="1"/>
</dbReference>
<dbReference type="PANTHER" id="PTHR22602">
    <property type="entry name" value="TRANSFERASE CAF17, MITOCHONDRIAL-RELATED"/>
    <property type="match status" value="1"/>
</dbReference>
<dbReference type="OrthoDB" id="9796287at2"/>
<dbReference type="NCBIfam" id="TIGR03317">
    <property type="entry name" value="ygfZ_signature"/>
    <property type="match status" value="1"/>
</dbReference>